<feature type="compositionally biased region" description="Acidic residues" evidence="2">
    <location>
        <begin position="248"/>
        <end position="258"/>
    </location>
</feature>
<feature type="compositionally biased region" description="Acidic residues" evidence="2">
    <location>
        <begin position="275"/>
        <end position="294"/>
    </location>
</feature>
<keyword evidence="3" id="KW-0812">Transmembrane</keyword>
<feature type="transmembrane region" description="Helical" evidence="3">
    <location>
        <begin position="372"/>
        <end position="391"/>
    </location>
</feature>
<evidence type="ECO:0000256" key="1">
    <source>
        <dbReference type="SAM" id="Coils"/>
    </source>
</evidence>
<name>A0A9N7Z719_PLEPL</name>
<accession>A0A9N7Z719</accession>
<feature type="coiled-coil region" evidence="1">
    <location>
        <begin position="122"/>
        <end position="156"/>
    </location>
</feature>
<organism evidence="4 5">
    <name type="scientific">Pleuronectes platessa</name>
    <name type="common">European plaice</name>
    <dbReference type="NCBI Taxonomy" id="8262"/>
    <lineage>
        <taxon>Eukaryota</taxon>
        <taxon>Metazoa</taxon>
        <taxon>Chordata</taxon>
        <taxon>Craniata</taxon>
        <taxon>Vertebrata</taxon>
        <taxon>Euteleostomi</taxon>
        <taxon>Actinopterygii</taxon>
        <taxon>Neopterygii</taxon>
        <taxon>Teleostei</taxon>
        <taxon>Neoteleostei</taxon>
        <taxon>Acanthomorphata</taxon>
        <taxon>Carangaria</taxon>
        <taxon>Pleuronectiformes</taxon>
        <taxon>Pleuronectoidei</taxon>
        <taxon>Pleuronectidae</taxon>
        <taxon>Pleuronectes</taxon>
    </lineage>
</organism>
<evidence type="ECO:0000313" key="4">
    <source>
        <dbReference type="EMBL" id="CAB1451109.1"/>
    </source>
</evidence>
<evidence type="ECO:0000313" key="5">
    <source>
        <dbReference type="Proteomes" id="UP001153269"/>
    </source>
</evidence>
<comment type="caution">
    <text evidence="4">The sequence shown here is derived from an EMBL/GenBank/DDBJ whole genome shotgun (WGS) entry which is preliminary data.</text>
</comment>
<feature type="region of interest" description="Disordered" evidence="2">
    <location>
        <begin position="244"/>
        <end position="294"/>
    </location>
</feature>
<dbReference type="Proteomes" id="UP001153269">
    <property type="component" value="Unassembled WGS sequence"/>
</dbReference>
<gene>
    <name evidence="4" type="ORF">PLEPLA_LOCUS38802</name>
</gene>
<sequence length="420" mass="48427">MEHDYSDIMDRSRSLYVSEIEEAFEPQESTRTVHQQKNRSGHHELLKKLDEYKNLTEKLQTENKNQLATLNNLQSQCDSLKYQSMRLSESQTENTQLSADLHSTRVNEKDLIKRNKTLTARVAHLEHLTDKHEGEIQSLKTERSTLQTQLEDVLKDGDVRTRQEHRELVMADQMQLTSLTEKHGKENQELTTEVQVLKFKLEEAQRLIESKDNLISEQCREITCKENLRQNAWALESQAIEHLQQESPDVEVEQESPDVEVQQESPDVEVQQESPDVEVEQESPDVEVEQESPDVEVQQECPDVEVLQECPDVEVEQECPDVEVQQECPDVEVLQESPDVEVEQECPDVEVEQESPDVEVPQQASPARYCKWLLPVFLCLFIVAVCLFNLAPPLLDGLASHCDLSCELIRPLYNHQPIPF</sequence>
<dbReference type="EMBL" id="CADEAL010004077">
    <property type="protein sequence ID" value="CAB1451109.1"/>
    <property type="molecule type" value="Genomic_DNA"/>
</dbReference>
<keyword evidence="3" id="KW-1133">Transmembrane helix</keyword>
<evidence type="ECO:0000256" key="3">
    <source>
        <dbReference type="SAM" id="Phobius"/>
    </source>
</evidence>
<dbReference type="AlphaFoldDB" id="A0A9N7Z719"/>
<proteinExistence type="predicted"/>
<feature type="coiled-coil region" evidence="1">
    <location>
        <begin position="42"/>
        <end position="76"/>
    </location>
</feature>
<keyword evidence="3" id="KW-0472">Membrane</keyword>
<keyword evidence="5" id="KW-1185">Reference proteome</keyword>
<feature type="coiled-coil region" evidence="1">
    <location>
        <begin position="187"/>
        <end position="221"/>
    </location>
</feature>
<evidence type="ECO:0000256" key="2">
    <source>
        <dbReference type="SAM" id="MobiDB-lite"/>
    </source>
</evidence>
<reference evidence="4" key="1">
    <citation type="submission" date="2020-03" db="EMBL/GenBank/DDBJ databases">
        <authorList>
            <person name="Weist P."/>
        </authorList>
    </citation>
    <scope>NUCLEOTIDE SEQUENCE</scope>
</reference>
<protein>
    <submittedName>
        <fullName evidence="4">Uncharacterized protein</fullName>
    </submittedName>
</protein>
<keyword evidence="1" id="KW-0175">Coiled coil</keyword>